<feature type="domain" description="Ner winged helix-turn-helix DNA-binding" evidence="5">
    <location>
        <begin position="13"/>
        <end position="78"/>
    </location>
</feature>
<keyword evidence="7" id="KW-1185">Reference proteome</keyword>
<gene>
    <name evidence="6" type="ORF">PZA18_10365</name>
</gene>
<evidence type="ECO:0000256" key="4">
    <source>
        <dbReference type="ARBA" id="ARBA00023163"/>
    </source>
</evidence>
<organism evidence="6 7">
    <name type="scientific">Parachitinimonas caeni</name>
    <dbReference type="NCBI Taxonomy" id="3031301"/>
    <lineage>
        <taxon>Bacteria</taxon>
        <taxon>Pseudomonadati</taxon>
        <taxon>Pseudomonadota</taxon>
        <taxon>Betaproteobacteria</taxon>
        <taxon>Neisseriales</taxon>
        <taxon>Chitinibacteraceae</taxon>
        <taxon>Parachitinimonas</taxon>
    </lineage>
</organism>
<keyword evidence="2" id="KW-0805">Transcription regulation</keyword>
<dbReference type="Proteomes" id="UP001172778">
    <property type="component" value="Unassembled WGS sequence"/>
</dbReference>
<sequence length="80" mass="8951">MMSCQLPKKAGEDWHPADVIAALKKQKKSLRQLSVAAGYKPATLSNALRTPWPKAEQIIADAIGLRPEQIWPQRHANRQP</sequence>
<evidence type="ECO:0000259" key="5">
    <source>
        <dbReference type="Pfam" id="PF13693"/>
    </source>
</evidence>
<name>A0ABT7DWM7_9NEIS</name>
<dbReference type="InterPro" id="IPR038722">
    <property type="entry name" value="Ner_HTH_dom"/>
</dbReference>
<evidence type="ECO:0000256" key="2">
    <source>
        <dbReference type="ARBA" id="ARBA00023015"/>
    </source>
</evidence>
<keyword evidence="3" id="KW-0238">DNA-binding</keyword>
<dbReference type="EMBL" id="JARRAF010000010">
    <property type="protein sequence ID" value="MDK2124455.1"/>
    <property type="molecule type" value="Genomic_DNA"/>
</dbReference>
<accession>A0ABT7DWM7</accession>
<evidence type="ECO:0000256" key="3">
    <source>
        <dbReference type="ARBA" id="ARBA00023125"/>
    </source>
</evidence>
<proteinExistence type="inferred from homology"/>
<protein>
    <submittedName>
        <fullName evidence="6">Helix-turn-helix transcriptional regulator</fullName>
    </submittedName>
</protein>
<comment type="similarity">
    <text evidence="1">Belongs to the ner transcriptional regulatory family.</text>
</comment>
<keyword evidence="4" id="KW-0804">Transcription</keyword>
<comment type="caution">
    <text evidence="6">The sequence shown here is derived from an EMBL/GenBank/DDBJ whole genome shotgun (WGS) entry which is preliminary data.</text>
</comment>
<evidence type="ECO:0000313" key="6">
    <source>
        <dbReference type="EMBL" id="MDK2124455.1"/>
    </source>
</evidence>
<dbReference type="RefSeq" id="WP_284100768.1">
    <property type="nucleotide sequence ID" value="NZ_JARRAF010000010.1"/>
</dbReference>
<dbReference type="Pfam" id="PF13693">
    <property type="entry name" value="HTH_35"/>
    <property type="match status" value="1"/>
</dbReference>
<dbReference type="SUPFAM" id="SSF47413">
    <property type="entry name" value="lambda repressor-like DNA-binding domains"/>
    <property type="match status" value="1"/>
</dbReference>
<dbReference type="Gene3D" id="1.10.260.40">
    <property type="entry name" value="lambda repressor-like DNA-binding domains"/>
    <property type="match status" value="1"/>
</dbReference>
<dbReference type="InterPro" id="IPR010982">
    <property type="entry name" value="Lambda_DNA-bd_dom_sf"/>
</dbReference>
<evidence type="ECO:0000313" key="7">
    <source>
        <dbReference type="Proteomes" id="UP001172778"/>
    </source>
</evidence>
<evidence type="ECO:0000256" key="1">
    <source>
        <dbReference type="ARBA" id="ARBA00006157"/>
    </source>
</evidence>
<reference evidence="6" key="1">
    <citation type="submission" date="2023-03" db="EMBL/GenBank/DDBJ databases">
        <title>Chitinimonas shenzhenensis gen. nov., sp. nov., a novel member of family Burkholderiaceae isolated from activated sludge collected in Shen Zhen, China.</title>
        <authorList>
            <person name="Wang X."/>
        </authorList>
    </citation>
    <scope>NUCLEOTIDE SEQUENCE</scope>
    <source>
        <strain evidence="6">DQS-5</strain>
    </source>
</reference>